<evidence type="ECO:0000313" key="3">
    <source>
        <dbReference type="Proteomes" id="UP000076574"/>
    </source>
</evidence>
<comment type="caution">
    <text evidence="2">The sequence shown here is derived from an EMBL/GenBank/DDBJ whole genome shotgun (WGS) entry which is preliminary data.</text>
</comment>
<dbReference type="RefSeq" id="WP_068732428.1">
    <property type="nucleotide sequence ID" value="NZ_LVYV01000010.1"/>
</dbReference>
<evidence type="ECO:0000259" key="1">
    <source>
        <dbReference type="PROSITE" id="PS51186"/>
    </source>
</evidence>
<dbReference type="Proteomes" id="UP000076574">
    <property type="component" value="Unassembled WGS sequence"/>
</dbReference>
<proteinExistence type="predicted"/>
<dbReference type="InterPro" id="IPR051531">
    <property type="entry name" value="N-acetyltransferase"/>
</dbReference>
<dbReference type="EMBL" id="LVYV01000010">
    <property type="protein sequence ID" value="KZD23540.1"/>
    <property type="molecule type" value="Genomic_DNA"/>
</dbReference>
<name>A0A163ZJD2_9BRAD</name>
<dbReference type="SUPFAM" id="SSF55729">
    <property type="entry name" value="Acyl-CoA N-acyltransferases (Nat)"/>
    <property type="match status" value="1"/>
</dbReference>
<dbReference type="PANTHER" id="PTHR43792">
    <property type="entry name" value="GNAT FAMILY, PUTATIVE (AFU_ORTHOLOGUE AFUA_3G00765)-RELATED-RELATED"/>
    <property type="match status" value="1"/>
</dbReference>
<reference evidence="2 3" key="1">
    <citation type="submission" date="2016-03" db="EMBL/GenBank/DDBJ databases">
        <title>Microsymbionts genomes from the relict species Vavilovia formosa (Stev.) Fed.</title>
        <authorList>
            <person name="Kopat V."/>
            <person name="Chirak E."/>
            <person name="Kimeklis A."/>
            <person name="Andronov E."/>
        </authorList>
    </citation>
    <scope>NUCLEOTIDE SEQUENCE [LARGE SCALE GENOMIC DNA]</scope>
    <source>
        <strain evidence="2 3">Vaf07</strain>
    </source>
</reference>
<gene>
    <name evidence="2" type="ORF">A4A58_26935</name>
</gene>
<dbReference type="AlphaFoldDB" id="A0A163ZJD2"/>
<organism evidence="2 3">
    <name type="scientific">Tardiphaga robiniae</name>
    <dbReference type="NCBI Taxonomy" id="943830"/>
    <lineage>
        <taxon>Bacteria</taxon>
        <taxon>Pseudomonadati</taxon>
        <taxon>Pseudomonadota</taxon>
        <taxon>Alphaproteobacteria</taxon>
        <taxon>Hyphomicrobiales</taxon>
        <taxon>Nitrobacteraceae</taxon>
        <taxon>Tardiphaga</taxon>
    </lineage>
</organism>
<keyword evidence="3" id="KW-1185">Reference proteome</keyword>
<protein>
    <submittedName>
        <fullName evidence="2">Acetyltransferase</fullName>
    </submittedName>
</protein>
<feature type="domain" description="N-acetyltransferase" evidence="1">
    <location>
        <begin position="13"/>
        <end position="176"/>
    </location>
</feature>
<sequence length="185" mass="21375">MTAAIPELTTPRLILRPLVLDDADAVQRLFPQIEVVRFLASRVPWPYPADGAFTFLRDVVLPGMERGTEWHWSIRLKTAPEQLIGMINVRDSSDENRGFWLDPAWHGQGLMTEASDAVTDYWFDTLQRPVLRVIKAIANTASRRLSETSGMRVIATEDRDYVSGRWPSEIWEMTAEEWRSRRHPR</sequence>
<keyword evidence="2" id="KW-0808">Transferase</keyword>
<dbReference type="STRING" id="943830.A4A58_26935"/>
<evidence type="ECO:0000313" key="2">
    <source>
        <dbReference type="EMBL" id="KZD23540.1"/>
    </source>
</evidence>
<dbReference type="Gene3D" id="3.40.630.30">
    <property type="match status" value="1"/>
</dbReference>
<accession>A0A163ZJD2</accession>
<dbReference type="Pfam" id="PF13302">
    <property type="entry name" value="Acetyltransf_3"/>
    <property type="match status" value="1"/>
</dbReference>
<dbReference type="InterPro" id="IPR016181">
    <property type="entry name" value="Acyl_CoA_acyltransferase"/>
</dbReference>
<dbReference type="GO" id="GO:0016747">
    <property type="term" value="F:acyltransferase activity, transferring groups other than amino-acyl groups"/>
    <property type="evidence" value="ECO:0007669"/>
    <property type="project" value="InterPro"/>
</dbReference>
<dbReference type="InterPro" id="IPR000182">
    <property type="entry name" value="GNAT_dom"/>
</dbReference>
<dbReference type="OrthoDB" id="9804153at2"/>
<dbReference type="PANTHER" id="PTHR43792:SF1">
    <property type="entry name" value="N-ACETYLTRANSFERASE DOMAIN-CONTAINING PROTEIN"/>
    <property type="match status" value="1"/>
</dbReference>
<dbReference type="PROSITE" id="PS51186">
    <property type="entry name" value="GNAT"/>
    <property type="match status" value="1"/>
</dbReference>